<evidence type="ECO:0000256" key="13">
    <source>
        <dbReference type="ARBA" id="ARBA00044893"/>
    </source>
</evidence>
<keyword evidence="5 25" id="KW-1133">Transmembrane helix</keyword>
<keyword evidence="7" id="KW-0458">Lysosome</keyword>
<feature type="transmembrane region" description="Helical" evidence="25">
    <location>
        <begin position="77"/>
        <end position="99"/>
    </location>
</feature>
<comment type="function">
    <text evidence="23">Lysosomal dipeptide uniporter that selectively exports lysine, arginine or histidine-containing dipeptides with a net positive charge from the lysosome lumen into the cytosol. Could play a role in a specific type of protein O-glycosylation indirectly regulating macrophages migration and tissue invasion. Also essential for liver homeostasis.</text>
</comment>
<feature type="transmembrane region" description="Helical" evidence="25">
    <location>
        <begin position="7"/>
        <end position="24"/>
    </location>
</feature>
<comment type="caution">
    <text evidence="27">The sequence shown here is derived from an EMBL/GenBank/DDBJ whole genome shotgun (WGS) entry which is preliminary data.</text>
</comment>
<evidence type="ECO:0000256" key="19">
    <source>
        <dbReference type="ARBA" id="ARBA00044919"/>
    </source>
</evidence>
<dbReference type="PANTHER" id="PTHR23512">
    <property type="entry name" value="MAJOR FACILITATOR SUPERFAMILY DOMAIN-CONTAINING PROTEIN 1"/>
    <property type="match status" value="1"/>
</dbReference>
<evidence type="ECO:0000256" key="25">
    <source>
        <dbReference type="SAM" id="Phobius"/>
    </source>
</evidence>
<comment type="catalytic activity">
    <reaction evidence="19">
        <text>L-alanyl-L-lysine(out) = L-alanyl-L-lysine(in)</text>
        <dbReference type="Rhea" id="RHEA:79415"/>
        <dbReference type="ChEBI" id="CHEBI:192470"/>
    </reaction>
</comment>
<keyword evidence="4 25" id="KW-0812">Transmembrane</keyword>
<reference evidence="27 28" key="1">
    <citation type="submission" date="2020-01" db="EMBL/GenBank/DDBJ databases">
        <title>Draft genome sequence of Cand. Neptunochlamydia vexilliferae K9.</title>
        <authorList>
            <person name="Schulz F."/>
            <person name="Koestlbacher S."/>
            <person name="Wascher F."/>
            <person name="Pizzetti I."/>
            <person name="Horn M."/>
        </authorList>
    </citation>
    <scope>NUCLEOTIDE SEQUENCE [LARGE SCALE GENOMIC DNA]</scope>
    <source>
        <strain evidence="27 28">K9</strain>
    </source>
</reference>
<dbReference type="InterPro" id="IPR052187">
    <property type="entry name" value="MFSD1"/>
</dbReference>
<comment type="catalytic activity">
    <reaction evidence="14">
        <text>L-aspartyl-L-lysine(out) = L-aspartyl-L-lysine(in)</text>
        <dbReference type="Rhea" id="RHEA:79411"/>
        <dbReference type="ChEBI" id="CHEBI:229953"/>
    </reaction>
</comment>
<keyword evidence="6 25" id="KW-0472">Membrane</keyword>
<evidence type="ECO:0000256" key="5">
    <source>
        <dbReference type="ARBA" id="ARBA00022989"/>
    </source>
</evidence>
<comment type="catalytic activity">
    <reaction evidence="12">
        <text>L-lysyl-L-alpha-amino acid(out) = L-lysyl-L-alpha-amino acid(in)</text>
        <dbReference type="Rhea" id="RHEA:79387"/>
        <dbReference type="ChEBI" id="CHEBI:229965"/>
    </reaction>
</comment>
<evidence type="ECO:0000256" key="22">
    <source>
        <dbReference type="ARBA" id="ARBA00045018"/>
    </source>
</evidence>
<dbReference type="Pfam" id="PF07690">
    <property type="entry name" value="MFS_1"/>
    <property type="match status" value="1"/>
</dbReference>
<evidence type="ECO:0000256" key="2">
    <source>
        <dbReference type="ARBA" id="ARBA00008335"/>
    </source>
</evidence>
<comment type="subunit">
    <text evidence="24">Homodimer. Interacts with lysosomal protein GLMP (via lumenal domain); the interaction starts while both proteins are still in the endoplasmic reticulum and is required for stabilization of MFSD1 in lysosomes but has no direct effect on its targeting to lysosomes or transporter activity.</text>
</comment>
<evidence type="ECO:0000256" key="4">
    <source>
        <dbReference type="ARBA" id="ARBA00022692"/>
    </source>
</evidence>
<evidence type="ECO:0000313" key="28">
    <source>
        <dbReference type="Proteomes" id="UP001194714"/>
    </source>
</evidence>
<feature type="transmembrane region" description="Helical" evidence="25">
    <location>
        <begin position="284"/>
        <end position="303"/>
    </location>
</feature>
<evidence type="ECO:0000256" key="14">
    <source>
        <dbReference type="ARBA" id="ARBA00044898"/>
    </source>
</evidence>
<accession>A0ABS0B0R4</accession>
<comment type="catalytic activity">
    <reaction evidence="15">
        <text>L-arginyl-L-alpha-amino acid(out) = L-arginyl-L-alpha-amino acid(in)</text>
        <dbReference type="Rhea" id="RHEA:79371"/>
        <dbReference type="ChEBI" id="CHEBI:84315"/>
    </reaction>
</comment>
<feature type="transmembrane region" description="Helical" evidence="25">
    <location>
        <begin position="386"/>
        <end position="407"/>
    </location>
</feature>
<evidence type="ECO:0000256" key="21">
    <source>
        <dbReference type="ARBA" id="ARBA00044985"/>
    </source>
</evidence>
<feature type="transmembrane region" description="Helical" evidence="25">
    <location>
        <begin position="132"/>
        <end position="150"/>
    </location>
</feature>
<evidence type="ECO:0000256" key="1">
    <source>
        <dbReference type="ARBA" id="ARBA00004155"/>
    </source>
</evidence>
<comment type="catalytic activity">
    <reaction evidence="20">
        <text>L-lysyl-glycine(out) = L-lysyl-glycine(in)</text>
        <dbReference type="Rhea" id="RHEA:79407"/>
        <dbReference type="ChEBI" id="CHEBI:191202"/>
    </reaction>
</comment>
<feature type="domain" description="Major facilitator superfamily (MFS) profile" evidence="26">
    <location>
        <begin position="8"/>
        <end position="412"/>
    </location>
</feature>
<evidence type="ECO:0000256" key="3">
    <source>
        <dbReference type="ARBA" id="ARBA00022448"/>
    </source>
</evidence>
<proteinExistence type="inferred from homology"/>
<feature type="transmembrane region" description="Helical" evidence="25">
    <location>
        <begin position="309"/>
        <end position="332"/>
    </location>
</feature>
<comment type="catalytic activity">
    <reaction evidence="17">
        <text>L-arginyl-glycine(out) = L-arginyl-glycine(in)</text>
        <dbReference type="Rhea" id="RHEA:79391"/>
        <dbReference type="ChEBI" id="CHEBI:229955"/>
    </reaction>
</comment>
<evidence type="ECO:0000259" key="26">
    <source>
        <dbReference type="PROSITE" id="PS50850"/>
    </source>
</evidence>
<evidence type="ECO:0000256" key="10">
    <source>
        <dbReference type="ARBA" id="ARBA00044881"/>
    </source>
</evidence>
<dbReference type="PANTHER" id="PTHR23512:SF3">
    <property type="entry name" value="MAJOR FACILITATOR SUPERFAMILY DOMAIN-CONTAINING PROTEIN 1"/>
    <property type="match status" value="1"/>
</dbReference>
<keyword evidence="3" id="KW-0813">Transport</keyword>
<sequence length="426" mass="46828">MMKIRAASWWAWSFAVLFLFYEFIVRVFPTVMVQELMGAFDATAAQLGTLSAFFFYAYAPMQIPVGLLMDRFGARNLLTFASLFCGFGSLLFAAAHHIIPADIGRFLMGIGSSFAFVGMVYVCSHWFPAKKLALLVGIGNSLGMLGAFGAQGPLSFVVETMGWRFTVVTFGITGIVLALVLFFFMKKAPGQEKIEVKKASFDLAHNLKKVASNGRTWLNAAIALLFYMTTAAFASLWGIPFLSEGYGIDRNVAAFAISMIFIGWIIGGPIIGYISDRFSKRKPFLYGGIFLCLLSLIPVIYIPHLPMPLLFILLFLVGFFQAAQLLSFSLGIEINAIEAKGTSIALTNFCVATGSSLMQPLLGILLDSKWDGAMREGIPFYSIADYHFAMVSFPITLILAFVLLLFLKETKHEPDAATWSKISGMD</sequence>
<evidence type="ECO:0000256" key="18">
    <source>
        <dbReference type="ARBA" id="ARBA00044912"/>
    </source>
</evidence>
<feature type="transmembrane region" description="Helical" evidence="25">
    <location>
        <begin position="344"/>
        <end position="366"/>
    </location>
</feature>
<gene>
    <name evidence="27" type="ORF">NEPTK9_001499</name>
</gene>
<dbReference type="EMBL" id="JAAEJV010000057">
    <property type="protein sequence ID" value="MBF5059975.1"/>
    <property type="molecule type" value="Genomic_DNA"/>
</dbReference>
<comment type="catalytic activity">
    <reaction evidence="16">
        <text>L-lysyl-L-lysine(out) = L-lysyl-L-lysine(in)</text>
        <dbReference type="Rhea" id="RHEA:79403"/>
        <dbReference type="ChEBI" id="CHEBI:229956"/>
    </reaction>
</comment>
<evidence type="ECO:0000256" key="9">
    <source>
        <dbReference type="ARBA" id="ARBA00044878"/>
    </source>
</evidence>
<evidence type="ECO:0000256" key="20">
    <source>
        <dbReference type="ARBA" id="ARBA00044924"/>
    </source>
</evidence>
<dbReference type="InterPro" id="IPR011701">
    <property type="entry name" value="MFS"/>
</dbReference>
<comment type="catalytic activity">
    <reaction evidence="13">
        <text>L-alpha-aminoacyl-L-lysine(out) = L-alpha-aminoacyl-L-lysine(in)</text>
        <dbReference type="Rhea" id="RHEA:79383"/>
        <dbReference type="ChEBI" id="CHEBI:229966"/>
    </reaction>
</comment>
<dbReference type="InterPro" id="IPR036259">
    <property type="entry name" value="MFS_trans_sf"/>
</dbReference>
<evidence type="ECO:0000256" key="11">
    <source>
        <dbReference type="ARBA" id="ARBA00044884"/>
    </source>
</evidence>
<comment type="catalytic activity">
    <reaction evidence="18">
        <text>L-histidyl-L-alpha-amino acid(out) = L-histidyl-L-alpha-amino acid(in)</text>
        <dbReference type="Rhea" id="RHEA:79379"/>
        <dbReference type="ChEBI" id="CHEBI:229964"/>
    </reaction>
</comment>
<name>A0ABS0B0R4_9BACT</name>
<dbReference type="SUPFAM" id="SSF103473">
    <property type="entry name" value="MFS general substrate transporter"/>
    <property type="match status" value="1"/>
</dbReference>
<dbReference type="Proteomes" id="UP001194714">
    <property type="component" value="Unassembled WGS sequence"/>
</dbReference>
<dbReference type="PROSITE" id="PS50850">
    <property type="entry name" value="MFS"/>
    <property type="match status" value="1"/>
</dbReference>
<dbReference type="InterPro" id="IPR020846">
    <property type="entry name" value="MFS_dom"/>
</dbReference>
<evidence type="ECO:0000256" key="17">
    <source>
        <dbReference type="ARBA" id="ARBA00044903"/>
    </source>
</evidence>
<evidence type="ECO:0000256" key="16">
    <source>
        <dbReference type="ARBA" id="ARBA00044900"/>
    </source>
</evidence>
<feature type="transmembrane region" description="Helical" evidence="25">
    <location>
        <begin position="217"/>
        <end position="240"/>
    </location>
</feature>
<comment type="catalytic activity">
    <reaction evidence="10">
        <text>L-alpha-aminoacyl-L-arginine(out) = L-alpha-aminoacyl-L-arginine(in)</text>
        <dbReference type="Rhea" id="RHEA:79367"/>
        <dbReference type="ChEBI" id="CHEBI:229968"/>
    </reaction>
</comment>
<evidence type="ECO:0000256" key="6">
    <source>
        <dbReference type="ARBA" id="ARBA00023136"/>
    </source>
</evidence>
<evidence type="ECO:0000256" key="12">
    <source>
        <dbReference type="ARBA" id="ARBA00044891"/>
    </source>
</evidence>
<evidence type="ECO:0000256" key="24">
    <source>
        <dbReference type="ARBA" id="ARBA00046376"/>
    </source>
</evidence>
<evidence type="ECO:0000256" key="23">
    <source>
        <dbReference type="ARBA" id="ARBA00045709"/>
    </source>
</evidence>
<evidence type="ECO:0000256" key="15">
    <source>
        <dbReference type="ARBA" id="ARBA00044899"/>
    </source>
</evidence>
<comment type="subcellular location">
    <subcellularLocation>
        <location evidence="1">Lysosome membrane</location>
        <topology evidence="1">Multi-pass membrane protein</topology>
    </subcellularLocation>
</comment>
<feature type="transmembrane region" description="Helical" evidence="25">
    <location>
        <begin position="252"/>
        <end position="272"/>
    </location>
</feature>
<evidence type="ECO:0000256" key="7">
    <source>
        <dbReference type="ARBA" id="ARBA00023228"/>
    </source>
</evidence>
<dbReference type="Gene3D" id="1.20.1250.20">
    <property type="entry name" value="MFS general substrate transporter like domains"/>
    <property type="match status" value="2"/>
</dbReference>
<comment type="catalytic activity">
    <reaction evidence="8">
        <text>L-lysyl-L-alanine(out) = L-lysyl-L-alanine(in)</text>
        <dbReference type="Rhea" id="RHEA:79399"/>
        <dbReference type="ChEBI" id="CHEBI:229954"/>
    </reaction>
</comment>
<comment type="similarity">
    <text evidence="2">Belongs to the major facilitator superfamily.</text>
</comment>
<comment type="catalytic activity">
    <reaction evidence="11">
        <text>L-alpha-aminoacyl-L-histidine(out) = L-alpha-aminoacyl-L-histidine(in)</text>
        <dbReference type="Rhea" id="RHEA:79375"/>
        <dbReference type="ChEBI" id="CHEBI:229967"/>
    </reaction>
</comment>
<protein>
    <recommendedName>
        <fullName evidence="21">Lysosomal dipeptide transporter MFSD1</fullName>
    </recommendedName>
    <alternativeName>
        <fullName evidence="22">Major facilitator superfamily domain-containing protein 1</fullName>
    </alternativeName>
</protein>
<evidence type="ECO:0000313" key="27">
    <source>
        <dbReference type="EMBL" id="MBF5059975.1"/>
    </source>
</evidence>
<keyword evidence="28" id="KW-1185">Reference proteome</keyword>
<comment type="catalytic activity">
    <reaction evidence="9">
        <text>L-histidyl-glycine(out) = L-histidyl-glycine(in)</text>
        <dbReference type="Rhea" id="RHEA:79395"/>
        <dbReference type="ChEBI" id="CHEBI:229957"/>
    </reaction>
</comment>
<feature type="transmembrane region" description="Helical" evidence="25">
    <location>
        <begin position="162"/>
        <end position="184"/>
    </location>
</feature>
<feature type="transmembrane region" description="Helical" evidence="25">
    <location>
        <begin position="105"/>
        <end position="123"/>
    </location>
</feature>
<evidence type="ECO:0000256" key="8">
    <source>
        <dbReference type="ARBA" id="ARBA00044876"/>
    </source>
</evidence>
<organism evidence="27 28">
    <name type="scientific">Candidatus Neptunichlamydia vexilliferae</name>
    <dbReference type="NCBI Taxonomy" id="1651774"/>
    <lineage>
        <taxon>Bacteria</taxon>
        <taxon>Pseudomonadati</taxon>
        <taxon>Chlamydiota</taxon>
        <taxon>Chlamydiia</taxon>
        <taxon>Parachlamydiales</taxon>
        <taxon>Simkaniaceae</taxon>
        <taxon>Candidatus Neptunichlamydia</taxon>
    </lineage>
</organism>